<reference evidence="2 3" key="1">
    <citation type="submission" date="2019-02" db="EMBL/GenBank/DDBJ databases">
        <title>Deep-cultivation of Planctomycetes and their phenomic and genomic characterization uncovers novel biology.</title>
        <authorList>
            <person name="Wiegand S."/>
            <person name="Jogler M."/>
            <person name="Boedeker C."/>
            <person name="Pinto D."/>
            <person name="Vollmers J."/>
            <person name="Rivas-Marin E."/>
            <person name="Kohn T."/>
            <person name="Peeters S.H."/>
            <person name="Heuer A."/>
            <person name="Rast P."/>
            <person name="Oberbeckmann S."/>
            <person name="Bunk B."/>
            <person name="Jeske O."/>
            <person name="Meyerdierks A."/>
            <person name="Storesund J.E."/>
            <person name="Kallscheuer N."/>
            <person name="Luecker S."/>
            <person name="Lage O.M."/>
            <person name="Pohl T."/>
            <person name="Merkel B.J."/>
            <person name="Hornburger P."/>
            <person name="Mueller R.-W."/>
            <person name="Bruemmer F."/>
            <person name="Labrenz M."/>
            <person name="Spormann A.M."/>
            <person name="Op den Camp H."/>
            <person name="Overmann J."/>
            <person name="Amann R."/>
            <person name="Jetten M.S.M."/>
            <person name="Mascher T."/>
            <person name="Medema M.H."/>
            <person name="Devos D.P."/>
            <person name="Kaster A.-K."/>
            <person name="Ovreas L."/>
            <person name="Rohde M."/>
            <person name="Galperin M.Y."/>
            <person name="Jogler C."/>
        </authorList>
    </citation>
    <scope>NUCLEOTIDE SEQUENCE [LARGE SCALE GENOMIC DNA]</scope>
    <source>
        <strain evidence="2 3">Mal4</strain>
    </source>
</reference>
<evidence type="ECO:0000313" key="2">
    <source>
        <dbReference type="EMBL" id="QDU37706.1"/>
    </source>
</evidence>
<dbReference type="PROSITE" id="PS00409">
    <property type="entry name" value="PROKAR_NTER_METHYL"/>
    <property type="match status" value="1"/>
</dbReference>
<protein>
    <submittedName>
        <fullName evidence="2">Putative major pilin subunit</fullName>
    </submittedName>
</protein>
<evidence type="ECO:0000313" key="3">
    <source>
        <dbReference type="Proteomes" id="UP000320496"/>
    </source>
</evidence>
<dbReference type="EMBL" id="CP036275">
    <property type="protein sequence ID" value="QDU37706.1"/>
    <property type="molecule type" value="Genomic_DNA"/>
</dbReference>
<proteinExistence type="predicted"/>
<dbReference type="InterPro" id="IPR011453">
    <property type="entry name" value="DUF1559"/>
</dbReference>
<accession>A0A517Z5F4</accession>
<dbReference type="PANTHER" id="PTHR30093">
    <property type="entry name" value="GENERAL SECRETION PATHWAY PROTEIN G"/>
    <property type="match status" value="1"/>
</dbReference>
<dbReference type="NCBIfam" id="TIGR04294">
    <property type="entry name" value="pre_pil_HX9DG"/>
    <property type="match status" value="1"/>
</dbReference>
<sequence>MRGCRRGFTLIELLVVIAIIAILIALLLPAVQQAREAARRTQCKNNLKQIGLAMHNYHDVYGTLPPGYINQFDVPATTQSDYSAALDAERSAWGWGAFILPYIDQAPTYNQLRVGEIRIKHALQSGGPFDRLAILQTPIAAFRCPSDTGPQVNSSKRLYDANQTLRDTATSNYIVNNSSRRWHSQAPDPNCCAWNTGPGLNAMSQWGPNGVGATGLFWRDSSVRMRDITDGASNTILAGERAWQLQNPNGGTYTCRAALVFGTDIRNEQSTVHPVLGSTTSHLNAQTNECNKGFSSRHVGGAHFVLADGSVRMISENIDQNNRHTGGTEVTDSTYERLADREDGQVLGEF</sequence>
<dbReference type="OrthoDB" id="214579at2"/>
<dbReference type="NCBIfam" id="TIGR02532">
    <property type="entry name" value="IV_pilin_GFxxxE"/>
    <property type="match status" value="1"/>
</dbReference>
<dbReference type="AlphaFoldDB" id="A0A517Z5F4"/>
<dbReference type="KEGG" id="mri:Mal4_20220"/>
<name>A0A517Z5F4_9PLAN</name>
<dbReference type="Proteomes" id="UP000320496">
    <property type="component" value="Chromosome"/>
</dbReference>
<dbReference type="PANTHER" id="PTHR30093:SF2">
    <property type="entry name" value="TYPE II SECRETION SYSTEM PROTEIN H"/>
    <property type="match status" value="1"/>
</dbReference>
<dbReference type="Gene3D" id="3.30.700.10">
    <property type="entry name" value="Glycoprotein, Type 4 Pilin"/>
    <property type="match status" value="1"/>
</dbReference>
<feature type="domain" description="DUF1559" evidence="1">
    <location>
        <begin position="32"/>
        <end position="320"/>
    </location>
</feature>
<dbReference type="InterPro" id="IPR027558">
    <property type="entry name" value="Pre_pil_HX9DG_C"/>
</dbReference>
<dbReference type="InterPro" id="IPR045584">
    <property type="entry name" value="Pilin-like"/>
</dbReference>
<keyword evidence="3" id="KW-1185">Reference proteome</keyword>
<dbReference type="Pfam" id="PF07963">
    <property type="entry name" value="N_methyl"/>
    <property type="match status" value="1"/>
</dbReference>
<evidence type="ECO:0000259" key="1">
    <source>
        <dbReference type="Pfam" id="PF07596"/>
    </source>
</evidence>
<organism evidence="2 3">
    <name type="scientific">Maioricimonas rarisocia</name>
    <dbReference type="NCBI Taxonomy" id="2528026"/>
    <lineage>
        <taxon>Bacteria</taxon>
        <taxon>Pseudomonadati</taxon>
        <taxon>Planctomycetota</taxon>
        <taxon>Planctomycetia</taxon>
        <taxon>Planctomycetales</taxon>
        <taxon>Planctomycetaceae</taxon>
        <taxon>Maioricimonas</taxon>
    </lineage>
</organism>
<gene>
    <name evidence="2" type="ORF">Mal4_20220</name>
</gene>
<dbReference type="InterPro" id="IPR012902">
    <property type="entry name" value="N_methyl_site"/>
</dbReference>
<dbReference type="RefSeq" id="WP_145368729.1">
    <property type="nucleotide sequence ID" value="NZ_CP036275.1"/>
</dbReference>
<dbReference type="Pfam" id="PF07596">
    <property type="entry name" value="SBP_bac_10"/>
    <property type="match status" value="1"/>
</dbReference>
<dbReference type="SUPFAM" id="SSF54523">
    <property type="entry name" value="Pili subunits"/>
    <property type="match status" value="1"/>
</dbReference>